<accession>A0A9P9IPS5</accession>
<keyword evidence="1" id="KW-0812">Transmembrane</keyword>
<evidence type="ECO:0000313" key="3">
    <source>
        <dbReference type="Proteomes" id="UP000700596"/>
    </source>
</evidence>
<evidence type="ECO:0000313" key="2">
    <source>
        <dbReference type="EMBL" id="KAH7128101.1"/>
    </source>
</evidence>
<name>A0A9P9IPS5_9PLEO</name>
<keyword evidence="1" id="KW-1133">Transmembrane helix</keyword>
<organism evidence="2 3">
    <name type="scientific">Dendryphion nanum</name>
    <dbReference type="NCBI Taxonomy" id="256645"/>
    <lineage>
        <taxon>Eukaryota</taxon>
        <taxon>Fungi</taxon>
        <taxon>Dikarya</taxon>
        <taxon>Ascomycota</taxon>
        <taxon>Pezizomycotina</taxon>
        <taxon>Dothideomycetes</taxon>
        <taxon>Pleosporomycetidae</taxon>
        <taxon>Pleosporales</taxon>
        <taxon>Torulaceae</taxon>
        <taxon>Dendryphion</taxon>
    </lineage>
</organism>
<proteinExistence type="predicted"/>
<dbReference type="Proteomes" id="UP000700596">
    <property type="component" value="Unassembled WGS sequence"/>
</dbReference>
<keyword evidence="3" id="KW-1185">Reference proteome</keyword>
<evidence type="ECO:0000256" key="1">
    <source>
        <dbReference type="SAM" id="Phobius"/>
    </source>
</evidence>
<dbReference type="EMBL" id="JAGMWT010000005">
    <property type="protein sequence ID" value="KAH7128101.1"/>
    <property type="molecule type" value="Genomic_DNA"/>
</dbReference>
<dbReference type="AlphaFoldDB" id="A0A9P9IPS5"/>
<feature type="transmembrane region" description="Helical" evidence="1">
    <location>
        <begin position="15"/>
        <end position="36"/>
    </location>
</feature>
<sequence length="134" mass="15153">MLEDLSRPAVSLLEMQAILGRALILFKADNLAFYFLGKWIMTMRGFYPNLPRTKRVPKEINGHRPRAAFTPDVYNPIKIVDGQVAYGDPNDLVNTLGLDDTLPKRYQDFVYEDSEMSCMDLIGSDGGTTYCHTT</sequence>
<protein>
    <submittedName>
        <fullName evidence="2">Uncharacterized protein</fullName>
    </submittedName>
</protein>
<gene>
    <name evidence="2" type="ORF">B0J11DRAFT_603241</name>
</gene>
<dbReference type="OrthoDB" id="3779999at2759"/>
<keyword evidence="1" id="KW-0472">Membrane</keyword>
<comment type="caution">
    <text evidence="2">The sequence shown here is derived from an EMBL/GenBank/DDBJ whole genome shotgun (WGS) entry which is preliminary data.</text>
</comment>
<reference evidence="2" key="1">
    <citation type="journal article" date="2021" name="Nat. Commun.">
        <title>Genetic determinants of endophytism in the Arabidopsis root mycobiome.</title>
        <authorList>
            <person name="Mesny F."/>
            <person name="Miyauchi S."/>
            <person name="Thiergart T."/>
            <person name="Pickel B."/>
            <person name="Atanasova L."/>
            <person name="Karlsson M."/>
            <person name="Huettel B."/>
            <person name="Barry K.W."/>
            <person name="Haridas S."/>
            <person name="Chen C."/>
            <person name="Bauer D."/>
            <person name="Andreopoulos W."/>
            <person name="Pangilinan J."/>
            <person name="LaButti K."/>
            <person name="Riley R."/>
            <person name="Lipzen A."/>
            <person name="Clum A."/>
            <person name="Drula E."/>
            <person name="Henrissat B."/>
            <person name="Kohler A."/>
            <person name="Grigoriev I.V."/>
            <person name="Martin F.M."/>
            <person name="Hacquard S."/>
        </authorList>
    </citation>
    <scope>NUCLEOTIDE SEQUENCE</scope>
    <source>
        <strain evidence="2">MPI-CAGE-CH-0243</strain>
    </source>
</reference>